<feature type="domain" description="Internalin Ig-like inter-repeat region" evidence="2">
    <location>
        <begin position="632"/>
        <end position="674"/>
    </location>
</feature>
<feature type="domain" description="Internalin Ig-like inter-repeat region" evidence="2">
    <location>
        <begin position="1802"/>
        <end position="1844"/>
    </location>
</feature>
<reference evidence="4 5" key="1">
    <citation type="submission" date="2017-05" db="EMBL/GenBank/DDBJ databases">
        <authorList>
            <person name="Varghese N."/>
            <person name="Submissions S."/>
        </authorList>
    </citation>
    <scope>NUCLEOTIDE SEQUENCE [LARGE SCALE GENOMIC DNA]</scope>
    <source>
        <strain evidence="4 5">DSM 29982</strain>
    </source>
</reference>
<feature type="domain" description="Internalin Ig-like inter-repeat region" evidence="2">
    <location>
        <begin position="902"/>
        <end position="944"/>
    </location>
</feature>
<name>A0A521DX44_9FLAO</name>
<keyword evidence="1" id="KW-0732">Signal</keyword>
<feature type="domain" description="Internalin Ig-like inter-repeat region" evidence="2">
    <location>
        <begin position="1172"/>
        <end position="1214"/>
    </location>
</feature>
<dbReference type="RefSeq" id="WP_142479098.1">
    <property type="nucleotide sequence ID" value="NZ_CP043612.1"/>
</dbReference>
<dbReference type="InterPro" id="IPR026341">
    <property type="entry name" value="T9SS_type_B"/>
</dbReference>
<evidence type="ECO:0000313" key="5">
    <source>
        <dbReference type="Proteomes" id="UP000319267"/>
    </source>
</evidence>
<feature type="domain" description="Internalin Ig-like inter-repeat region" evidence="2">
    <location>
        <begin position="1352"/>
        <end position="1394"/>
    </location>
</feature>
<feature type="domain" description="Internalin Ig-like inter-repeat region" evidence="2">
    <location>
        <begin position="1082"/>
        <end position="1124"/>
    </location>
</feature>
<feature type="domain" description="Internalin Ig-like inter-repeat region" evidence="2">
    <location>
        <begin position="1262"/>
        <end position="1304"/>
    </location>
</feature>
<dbReference type="Pfam" id="PF13585">
    <property type="entry name" value="CHU_C"/>
    <property type="match status" value="1"/>
</dbReference>
<feature type="domain" description="Internalin Ig-like inter-repeat region" evidence="2">
    <location>
        <begin position="722"/>
        <end position="764"/>
    </location>
</feature>
<gene>
    <name evidence="4" type="ORF">SAMN06265220_103580</name>
</gene>
<evidence type="ECO:0000259" key="2">
    <source>
        <dbReference type="Pfam" id="PF08191"/>
    </source>
</evidence>
<dbReference type="InterPro" id="IPR057078">
    <property type="entry name" value="HYR-4C"/>
</dbReference>
<dbReference type="PANTHER" id="PTHR24273">
    <property type="entry name" value="FI04643P-RELATED"/>
    <property type="match status" value="1"/>
</dbReference>
<feature type="domain" description="Internalin Ig-like inter-repeat region" evidence="2">
    <location>
        <begin position="1532"/>
        <end position="1574"/>
    </location>
</feature>
<evidence type="ECO:0000259" key="3">
    <source>
        <dbReference type="Pfam" id="PF23237"/>
    </source>
</evidence>
<feature type="domain" description="Internalin Ig-like inter-repeat region" evidence="2">
    <location>
        <begin position="1442"/>
        <end position="1484"/>
    </location>
</feature>
<feature type="domain" description="Internalin Ig-like inter-repeat region" evidence="2">
    <location>
        <begin position="1892"/>
        <end position="1934"/>
    </location>
</feature>
<evidence type="ECO:0000313" key="4">
    <source>
        <dbReference type="EMBL" id="SMO76182.1"/>
    </source>
</evidence>
<feature type="domain" description="Internalin Ig-like inter-repeat region" evidence="2">
    <location>
        <begin position="1982"/>
        <end position="2024"/>
    </location>
</feature>
<dbReference type="PANTHER" id="PTHR24273:SF32">
    <property type="entry name" value="HYALIN"/>
    <property type="match status" value="1"/>
</dbReference>
<dbReference type="NCBIfam" id="TIGR04131">
    <property type="entry name" value="Bac_Flav_CTERM"/>
    <property type="match status" value="1"/>
</dbReference>
<protein>
    <submittedName>
        <fullName evidence="4">Gliding motility-associated C-terminal domain-containing protein</fullName>
    </submittedName>
</protein>
<dbReference type="Pfam" id="PF23237">
    <property type="entry name" value="HYR_4C"/>
    <property type="match status" value="1"/>
</dbReference>
<dbReference type="SUPFAM" id="SSF49478">
    <property type="entry name" value="Cna protein B-type domain"/>
    <property type="match status" value="1"/>
</dbReference>
<feature type="domain" description="Internalin Ig-like inter-repeat region" evidence="2">
    <location>
        <begin position="2072"/>
        <end position="2114"/>
    </location>
</feature>
<dbReference type="InterPro" id="IPR013783">
    <property type="entry name" value="Ig-like_fold"/>
</dbReference>
<feature type="domain" description="Internalin Ig-like inter-repeat region" evidence="2">
    <location>
        <begin position="812"/>
        <end position="854"/>
    </location>
</feature>
<feature type="domain" description="Internalin Ig-like inter-repeat region" evidence="2">
    <location>
        <begin position="1622"/>
        <end position="1664"/>
    </location>
</feature>
<feature type="domain" description="Internalin Ig-like inter-repeat region" evidence="2">
    <location>
        <begin position="463"/>
        <end position="496"/>
    </location>
</feature>
<dbReference type="Pfam" id="PF08191">
    <property type="entry name" value="LRR_adjacent"/>
    <property type="match status" value="20"/>
</dbReference>
<dbReference type="Gene3D" id="2.60.40.10">
    <property type="entry name" value="Immunoglobulins"/>
    <property type="match status" value="1"/>
</dbReference>
<proteinExistence type="predicted"/>
<feature type="domain" description="Internalin Ig-like inter-repeat region" evidence="2">
    <location>
        <begin position="1712"/>
        <end position="1754"/>
    </location>
</feature>
<sequence length="3354" mass="349281">MKNITFLTNINFNIKCVYITLLLIFTTSGYSQNTYDGNYCPGPGAVGDEYATGTVYSTVLLANPSSTCNIGTIRAKVDTQSQVLRLGMDIGNGGSALFRLYLDTDNNPATGLTSDSFGGTITVAGAEYILEINSNGSGFTLYTGNGSVKTQTNVIPAGLAAQAGKANCNSGATFLEFNVPFGSLGINICDPNNPGVINVTKLASVSGNSPNSNLCTNTPLTFGIPLKGTVGPNSTICSGASAALTITGLNAGSNVIKWQSSVAPFSVWVDIANTVGLTAYNTGNLTETTKFRAIFSNSGLCSGSNIATSEATVTVNAPTACSITGTSGPVCLSSSNVYTAPANMTTYLWSLPPATANGATITSATNLQNVTVQAGSTCNTTFKLLLTTTSNGCSSTCEKIVTVNDTTAPTWTTQAGALNATLQCSDTAGLTAAQNQAPVATDNCGGTVTYTKVSGTFAAGACANSGTYTNTWTAKDACNNTSTVFTQVITIQDTTAPTWTTQAGTLNVTLQCSDAAGLTTAQNQAPVATDNCGGTVTYTKVSGTFAAGTCANSGTYTNTWTAKDVCNNTSTVFTQVITIQDTAAPTWTTQAGSLDVTLECSDAAGLATAQAQIPTASDLCDSDVSNITKVSGQFVASEGCGNAGTYTNTWTVKDDCGNTSDTFTQVITIQDTTAPTWTTAPTALNVTLECSDTAGLATAQAQIPTASDLCDADVSNITKVSGQFVASEGCGNAGTYTNTWTVKDDCGNTSDTFTQVITIQDTTAPTWTTAPTALNVTLECSDAAGLATAQAQIPTASDLCDADVSNITKISGQFVASEGCGNAGTYTNTWTVKDDCGNTSDTFTQVITIQDTTAPTWTTSPTALNVTLECSDSAGLATAQAQIPTASDLCDADVSNITKVSGQFMASEGCGNAGTYTNTWTVKDDCGNTSDTFTQVITIQDTTAPTWTTQAGSLNVTLECSDAAGLATAQAQIPTASDLCDADVSNITKVSGQFVASEGCGNAGTYTNTWTVKDDCGNTSDTFTQVITIQDTTAPTWTTSPTALNVTLECSDAAGLDTAQAQIPTASDLCDADVSNITKVSGQFVASEGCGNAGTYTNTWTVKDDCGNTSDTFTQVITIQDTTAPTWTTQAGSLDVTLECSDAAGLATAQAQIPTASDLCDSDVSNITKISGQFVASEGCGNAGTYTNTWTVKDDCGNTSDTFTQVITIQDTTAPTWTTAPTALNVTLECNDTEGLATAQAQIPTASDLCDADVSNITKVSGQFVATEGCGNAGTYTNTWTVKDDCGNTSDTFTQVITIQDTTAPTWTTQAGSLNVTLECSDAAGLATAQAQIPTASDLCDADVSNITKVSGQFVASEGCGNTGTYTNTWTVKDDCGNTSDTFTQVITIQDTTAPTWTTSPTALNVTLECSDSAGLATAQAQIPTASDLCDSDVSNITKVSGQFVATEGCGNAGTYTNTWTVKDDCGNTSDTFTQVITIQDTTAPTWTTSPTALNVTLECSDSAGLATAQAQIPTASDLCDSDVSNITKVSGQFVASEGCGNAGTYTNTWTVKDDCGNTSETFTQVITIQDTTAPTWTTAPTALNVTLECNDTEGLATAQAQIPVASDLCDADVLNITKVSGQFVASEGCGNAGTYTNTWTVKDDCGNTSDAFTQVITIQDTTAPTWTTQAGSLNVTLECSDAVGLATAQAQIPTASDLCDSDVLNITKVSGQFVASEGCGNAGTYTNTWTVKDDCGNTSDTFTQVITIQDTTAPTWTTAPTALNVTLECNDTEGLATAQAQIPAASDLCDADVLNITKVSGQFVASEGCGNAGTYTNTWTVKDDCGNTSETFTQVITIQDTTAPTWTTAPTALNVTLECNDTEGLATAQAQIPAASDLCDADVLNITKVSGQFVASEGCGNAGTYTNTWTVKDDCGNTSDTFTQVITIQDTTAPTWTTAPTALNVTLECNDTEGLATAQAQIPAASDLCDADVLNITKVSGQFVASEGCGNAGTYTNTWTVKDDCGNTSDTFTQVITIQDTTAPTWTTAPTALNATLECNDTEGLAAAQAQIPVASDLCDADVLNITKVSGQFVASEGCGNAGTYTNTWTVKDDCGNTSDTFTQVITIQDTTAPTWNTIAGTLNVTLECSDAVGLAAAQAQFPTASDLCDADVLNIEKVSGSFVASESCANAGTYTNTWTVKDNCGNTSDTFTQVITIQDTTKPTFAGELPTDITVSCDAVPEPFNMEASDNCNGNLPIVFSETKSDIKNECGTEYTLTRNWSTSDCGGNLISHTQIITVRDTTPPTGTAPADVANLQSAADIPAGSPDDIKDATDNCSGTVNITIKDTNNGGTGCNGESYILTRTYTLTDCAGNKTELVQTFTVENKVSVSGIVTNVSCQGESDGSIAVTSSAGATVVITNQNNEVVGNTNLPAGTYTLTATSSVNTGNETCTATATVVITEPNYRVKISGQIINVDTNTPLANVPVTLIPQGTTTGPIQMRITGADGMYSFTGMPAGSYLVQVQDANLNSVYQLYPVDSSLFFTTLEECAFQVHNFKYGKSNLPVLGDYVWYDTNSNGVQDEWYDANNDGSVTKNIPDSNGAIDYSQWEWIDLNGDGSFAGSQNVGELNAGGFGNALSPNVIVDGPNGYHKDVIVGIAGYWRERPETENPYGQYTVKLVRDANFDIMATNLGFSGLVKVIPSMSAKNIAGKTSKAQLHTVCKTTTDSGYVVNVTPEDLVHLDLDFGVSCKEYKDIVANDDSAGPIAGVNHTTTNVLNVLPNDTLEGNPITASDVIITTVTPNEFLQLNADGSVDVLPNAPVGTLTMVYQICEADQTDNCDTATVTVTIEAPVMTVSATAICVNDVPYLDYVVTPENFTPVNGVTIAWADSSNNVITTMTDLPLSGRVLWPGAVVDDQGKGIDWPGWIFENNRWIEGADGFEKLRPTANVTLSLNPSQTITVSYPPADPFCTARPTFAIVANDDNPAPIIGNAAQTNVINALTNDTLNGTAVNINDVTLTTTVADPTGSITLNPDGSVDVAANTPGGTYTLTYQICEKADFGNCDTAIVTVVVISPIVANDDTYSNIGCNTFGLVGNVLSNDLKGTIPVTIELVNFTLLAEGNNTKTDPNITFDASGNVNVSSLTPAGTYTYSYTICDKLSSLNCDSAVVTIIVIPNGVVEVSGTACTDDSTLVNLNSLLPEGSPLTGVWQDRNNTNALQGNILNPFGLALGNYVFDYIIADERCPRSIVLNMEINDDCRVLACGKVLVHNAFSPNGDNINDFFKIDNIDDTTCYPGNSVEIYNRWGVLVFETTNYNNTTNAFDGTSRGRTTVKQSDGLPTGTYFYIINYKSLDGNNNVQEHKLDGYLYLSK</sequence>
<feature type="domain" description="Internalin Ig-like inter-repeat region" evidence="2">
    <location>
        <begin position="992"/>
        <end position="1034"/>
    </location>
</feature>
<dbReference type="OrthoDB" id="599464at2"/>
<dbReference type="Gene3D" id="2.60.40.1220">
    <property type="match status" value="18"/>
</dbReference>
<dbReference type="InterPro" id="IPR012569">
    <property type="entry name" value="Inl_IR"/>
</dbReference>
<dbReference type="Proteomes" id="UP000319267">
    <property type="component" value="Unassembled WGS sequence"/>
</dbReference>
<dbReference type="EMBL" id="FXTQ01000003">
    <property type="protein sequence ID" value="SMO76182.1"/>
    <property type="molecule type" value="Genomic_DNA"/>
</dbReference>
<dbReference type="InterPro" id="IPR014755">
    <property type="entry name" value="Cu-Rt/internalin_Ig-like"/>
</dbReference>
<organism evidence="4 5">
    <name type="scientific">Flavobacterium nitrogenifigens</name>
    <dbReference type="NCBI Taxonomy" id="1617283"/>
    <lineage>
        <taxon>Bacteria</taxon>
        <taxon>Pseudomonadati</taxon>
        <taxon>Bacteroidota</taxon>
        <taxon>Flavobacteriia</taxon>
        <taxon>Flavobacteriales</taxon>
        <taxon>Flavobacteriaceae</taxon>
        <taxon>Flavobacterium</taxon>
    </lineage>
</organism>
<feature type="domain" description="Internalin Ig-like inter-repeat region" evidence="2">
    <location>
        <begin position="2162"/>
        <end position="2210"/>
    </location>
</feature>
<feature type="domain" description="HYR-like" evidence="3">
    <location>
        <begin position="2297"/>
        <end position="2366"/>
    </location>
</feature>
<accession>A0A521DX44</accession>
<keyword evidence="5" id="KW-1185">Reference proteome</keyword>
<evidence type="ECO:0000256" key="1">
    <source>
        <dbReference type="ARBA" id="ARBA00022729"/>
    </source>
</evidence>
<feature type="domain" description="Internalin Ig-like inter-repeat region" evidence="2">
    <location>
        <begin position="550"/>
        <end position="584"/>
    </location>
</feature>